<accession>A0A9C6U0Y2</accession>
<feature type="compositionally biased region" description="Low complexity" evidence="1">
    <location>
        <begin position="238"/>
        <end position="258"/>
    </location>
</feature>
<dbReference type="GeneID" id="127748667"/>
<dbReference type="Proteomes" id="UP000504606">
    <property type="component" value="Unplaced"/>
</dbReference>
<name>A0A9C6U0Y2_FRAOC</name>
<sequence length="516" mass="57744">MPPVPPPARRTFMARLSPPGPFTASFTPSSCHGVDQRLDGDPRSSRIRYRSSRAAQTEDDDVVYPGPAALLPTRHPGAHRAERHAAQRHRVAPAPTPAAPKESSSGSDSSSPSDAASLWSRARTTPTHHVVERELRTKRLVKTAGHGRPVESLPSTRPGLTPHTEARLLRTPKRRNDCDDSVGLPSRTRDFPAAHRRTAPSGGRGRSPSRRVAVDLNASSSETDCLAVPSRHTPPPSSASSRRSSRSASESASGPGSETRSHRHRHRHHVAVSSSESPWVEDRERHRHSDHAAATAKLFEHSSTSSRHHRRRPQGHSENEWHSGGHSSRHSSGHSSRHSSENSTRHSSRHSNGQSQRQSSRSTDNEGGAERRRTNRRLDRETEAGHSERLAADRHADREDAGQHQQRRADRNLEWEATAQRQRRVDVGGRTHRGEAPEAREVRRRSGHQHSRERAEDAGAATPPRPRDGHLRHARDRERERDPPLRRRLTPIPEAADDRDRPHSSRDDSQFRHRRR</sequence>
<feature type="compositionally biased region" description="Low complexity" evidence="1">
    <location>
        <begin position="103"/>
        <end position="117"/>
    </location>
</feature>
<feature type="compositionally biased region" description="Basic and acidic residues" evidence="1">
    <location>
        <begin position="164"/>
        <end position="178"/>
    </location>
</feature>
<organism evidence="2 3">
    <name type="scientific">Frankliniella occidentalis</name>
    <name type="common">Western flower thrips</name>
    <name type="synonym">Euthrips occidentalis</name>
    <dbReference type="NCBI Taxonomy" id="133901"/>
    <lineage>
        <taxon>Eukaryota</taxon>
        <taxon>Metazoa</taxon>
        <taxon>Ecdysozoa</taxon>
        <taxon>Arthropoda</taxon>
        <taxon>Hexapoda</taxon>
        <taxon>Insecta</taxon>
        <taxon>Pterygota</taxon>
        <taxon>Neoptera</taxon>
        <taxon>Paraneoptera</taxon>
        <taxon>Thysanoptera</taxon>
        <taxon>Terebrantia</taxon>
        <taxon>Thripoidea</taxon>
        <taxon>Thripidae</taxon>
        <taxon>Frankliniella</taxon>
    </lineage>
</organism>
<proteinExistence type="predicted"/>
<feature type="compositionally biased region" description="Basic residues" evidence="1">
    <location>
        <begin position="261"/>
        <end position="270"/>
    </location>
</feature>
<gene>
    <name evidence="3" type="primary">LOC127748667</name>
</gene>
<feature type="compositionally biased region" description="Basic residues" evidence="1">
    <location>
        <begin position="327"/>
        <end position="337"/>
    </location>
</feature>
<protein>
    <submittedName>
        <fullName evidence="3">Serine/arginine repetitive matrix protein 1-like</fullName>
    </submittedName>
</protein>
<feature type="compositionally biased region" description="Basic and acidic residues" evidence="1">
    <location>
        <begin position="423"/>
        <end position="441"/>
    </location>
</feature>
<keyword evidence="2" id="KW-1185">Reference proteome</keyword>
<feature type="compositionally biased region" description="Basic and acidic residues" evidence="1">
    <location>
        <begin position="34"/>
        <end position="44"/>
    </location>
</feature>
<evidence type="ECO:0000313" key="3">
    <source>
        <dbReference type="RefSeq" id="XP_052119618.1"/>
    </source>
</evidence>
<feature type="compositionally biased region" description="Basic and acidic residues" evidence="1">
    <location>
        <begin position="368"/>
        <end position="414"/>
    </location>
</feature>
<reference evidence="3" key="1">
    <citation type="submission" date="2025-08" db="UniProtKB">
        <authorList>
            <consortium name="RefSeq"/>
        </authorList>
    </citation>
    <scope>IDENTIFICATION</scope>
    <source>
        <tissue evidence="3">Whole organism</tissue>
    </source>
</reference>
<evidence type="ECO:0000256" key="1">
    <source>
        <dbReference type="SAM" id="MobiDB-lite"/>
    </source>
</evidence>
<feature type="region of interest" description="Disordered" evidence="1">
    <location>
        <begin position="1"/>
        <end position="516"/>
    </location>
</feature>
<dbReference type="AlphaFoldDB" id="A0A9C6U0Y2"/>
<feature type="compositionally biased region" description="Low complexity" evidence="1">
    <location>
        <begin position="350"/>
        <end position="362"/>
    </location>
</feature>
<evidence type="ECO:0000313" key="2">
    <source>
        <dbReference type="Proteomes" id="UP000504606"/>
    </source>
</evidence>
<dbReference type="RefSeq" id="XP_052119618.1">
    <property type="nucleotide sequence ID" value="XM_052263658.1"/>
</dbReference>
<feature type="compositionally biased region" description="Basic and acidic residues" evidence="1">
    <location>
        <begin position="496"/>
        <end position="516"/>
    </location>
</feature>
<feature type="compositionally biased region" description="Basic and acidic residues" evidence="1">
    <location>
        <begin position="465"/>
        <end position="485"/>
    </location>
</feature>
<dbReference type="KEGG" id="foc:127748667"/>